<keyword evidence="6" id="KW-1185">Reference proteome</keyword>
<dbReference type="InterPro" id="IPR002202">
    <property type="entry name" value="HMG_CoA_Rdtase"/>
</dbReference>
<evidence type="ECO:0000256" key="1">
    <source>
        <dbReference type="ARBA" id="ARBA00007661"/>
    </source>
</evidence>
<dbReference type="RefSeq" id="XP_024669362.1">
    <property type="nucleotide sequence ID" value="XM_024816828.1"/>
</dbReference>
<proteinExistence type="inferred from homology"/>
<dbReference type="InterPro" id="IPR009023">
    <property type="entry name" value="HMG_CoA_Rdtase_NAD(P)-bd_sf"/>
</dbReference>
<dbReference type="Gene3D" id="3.90.770.10">
    <property type="entry name" value="3-hydroxy-3-methylglutaryl-coenzyme A Reductase, Chain A, domain 2"/>
    <property type="match status" value="1"/>
</dbReference>
<dbReference type="AlphaFoldDB" id="A0A2I2F3Y9"/>
<reference evidence="5 6" key="1">
    <citation type="submission" date="2017-12" db="EMBL/GenBank/DDBJ databases">
        <authorList>
            <consortium name="DOE Joint Genome Institute"/>
            <person name="Haridas S."/>
            <person name="Kjaerbolling I."/>
            <person name="Vesth T.C."/>
            <person name="Frisvad J.C."/>
            <person name="Nybo J.L."/>
            <person name="Theobald S."/>
            <person name="Kuo A."/>
            <person name="Bowyer P."/>
            <person name="Matsuda Y."/>
            <person name="Mondo S."/>
            <person name="Lyhne E.K."/>
            <person name="Kogle M.E."/>
            <person name="Clum A."/>
            <person name="Lipzen A."/>
            <person name="Salamov A."/>
            <person name="Ngan C.Y."/>
            <person name="Daum C."/>
            <person name="Chiniquy J."/>
            <person name="Barry K."/>
            <person name="LaButti K."/>
            <person name="Simmons B.A."/>
            <person name="Magnuson J.K."/>
            <person name="Mortensen U.H."/>
            <person name="Larsen T.O."/>
            <person name="Grigoriev I.V."/>
            <person name="Baker S.E."/>
            <person name="Andersen M.R."/>
            <person name="Nordberg H.P."/>
            <person name="Cantor M.N."/>
            <person name="Hua S.X."/>
        </authorList>
    </citation>
    <scope>NUCLEOTIDE SEQUENCE [LARGE SCALE GENOMIC DNA]</scope>
    <source>
        <strain evidence="5 6">CBS 102.13</strain>
    </source>
</reference>
<keyword evidence="4" id="KW-0444">Lipid biosynthesis</keyword>
<accession>A0A2I2F3Y9</accession>
<dbReference type="GO" id="GO:0016126">
    <property type="term" value="P:sterol biosynthetic process"/>
    <property type="evidence" value="ECO:0007669"/>
    <property type="project" value="UniProtKB-KW"/>
</dbReference>
<dbReference type="GO" id="GO:0015936">
    <property type="term" value="P:coenzyme A metabolic process"/>
    <property type="evidence" value="ECO:0007669"/>
    <property type="project" value="InterPro"/>
</dbReference>
<keyword evidence="3" id="KW-0560">Oxidoreductase</keyword>
<dbReference type="PROSITE" id="PS50065">
    <property type="entry name" value="HMG_COA_REDUCTASE_4"/>
    <property type="match status" value="1"/>
</dbReference>
<dbReference type="InterPro" id="IPR009029">
    <property type="entry name" value="HMG_CoA_Rdtase_sub-bd_dom_sf"/>
</dbReference>
<dbReference type="PANTHER" id="PTHR10572">
    <property type="entry name" value="3-HYDROXY-3-METHYLGLUTARYL-COENZYME A REDUCTASE"/>
    <property type="match status" value="1"/>
</dbReference>
<keyword evidence="4" id="KW-0753">Steroid metabolism</keyword>
<keyword evidence="4" id="KW-1207">Sterol metabolism</keyword>
<dbReference type="InterPro" id="IPR023076">
    <property type="entry name" value="HMG_CoA_Rdtase_CS"/>
</dbReference>
<dbReference type="EMBL" id="KZ559164">
    <property type="protein sequence ID" value="PLB35350.1"/>
    <property type="molecule type" value="Genomic_DNA"/>
</dbReference>
<dbReference type="Gene3D" id="3.30.70.420">
    <property type="entry name" value="Hydroxymethylglutaryl-CoA reductase, class I/II, NAD/NADP-binding domain"/>
    <property type="match status" value="1"/>
</dbReference>
<dbReference type="PRINTS" id="PR00071">
    <property type="entry name" value="HMGCOARDTASE"/>
</dbReference>
<evidence type="ECO:0000313" key="5">
    <source>
        <dbReference type="EMBL" id="PLB35350.1"/>
    </source>
</evidence>
<gene>
    <name evidence="5" type="ORF">BDW47DRAFT_128280</name>
</gene>
<protein>
    <recommendedName>
        <fullName evidence="2">hydroxymethylglutaryl-CoA reductase (NADPH)</fullName>
        <ecNumber evidence="2">1.1.1.34</ecNumber>
    </recommendedName>
</protein>
<sequence length="373" mass="39828">MAPGAMKKFDHFLADLKYIAPDDSHVSIENFIGYASVPLGLAGPLRVHGLDGAPEDAYAPMATTEAAIIASCCRGCKALNSSGGIHFSSLGQVMSRSPVFQFDSPREAIQFSRRLPEFKDALARSAEATSRHARLQDLTSYITGSDVYVRFSFTCGDAAGQNMVTIATQHACDWLRTTFAPELKIRNFLIEGNMAPDKKPSWGAVVAPRGVEVVSWAVLSDAACQKVLGCTAERLYKTHRLFQEGGIRNGQFGSNVNTANVVTAIFIATGQDVASVAEGAWAHLICDYDYTSKSLKISLYMPSLAVGTVGGGTGYATQQEALRIMNCTGPNSKSRLAGLISAFAIALEISTIAAGASDTFSASHQKLARKNKI</sequence>
<dbReference type="PROSITE" id="PS00318">
    <property type="entry name" value="HMG_COA_REDUCTASE_2"/>
    <property type="match status" value="1"/>
</dbReference>
<dbReference type="SUPFAM" id="SSF55035">
    <property type="entry name" value="NAD-binding domain of HMG-CoA reductase"/>
    <property type="match status" value="1"/>
</dbReference>
<evidence type="ECO:0000313" key="6">
    <source>
        <dbReference type="Proteomes" id="UP000234585"/>
    </source>
</evidence>
<dbReference type="OrthoDB" id="310654at2759"/>
<dbReference type="Pfam" id="PF00368">
    <property type="entry name" value="HMG-CoA_red"/>
    <property type="match status" value="1"/>
</dbReference>
<dbReference type="SUPFAM" id="SSF56542">
    <property type="entry name" value="Substrate-binding domain of HMG-CoA reductase"/>
    <property type="match status" value="1"/>
</dbReference>
<evidence type="ECO:0000256" key="2">
    <source>
        <dbReference type="ARBA" id="ARBA00012999"/>
    </source>
</evidence>
<organism evidence="5 6">
    <name type="scientific">Aspergillus candidus</name>
    <dbReference type="NCBI Taxonomy" id="41067"/>
    <lineage>
        <taxon>Eukaryota</taxon>
        <taxon>Fungi</taxon>
        <taxon>Dikarya</taxon>
        <taxon>Ascomycota</taxon>
        <taxon>Pezizomycotina</taxon>
        <taxon>Eurotiomycetes</taxon>
        <taxon>Eurotiomycetidae</taxon>
        <taxon>Eurotiales</taxon>
        <taxon>Aspergillaceae</taxon>
        <taxon>Aspergillus</taxon>
        <taxon>Aspergillus subgen. Circumdati</taxon>
    </lineage>
</organism>
<dbReference type="Proteomes" id="UP000234585">
    <property type="component" value="Unassembled WGS sequence"/>
</dbReference>
<dbReference type="EC" id="1.1.1.34" evidence="2"/>
<dbReference type="InterPro" id="IPR023074">
    <property type="entry name" value="HMG_CoA_Rdtase_cat_sf"/>
</dbReference>
<comment type="similarity">
    <text evidence="1">Belongs to the HMG-CoA reductase family.</text>
</comment>
<evidence type="ECO:0000256" key="3">
    <source>
        <dbReference type="ARBA" id="ARBA00023002"/>
    </source>
</evidence>
<keyword evidence="4" id="KW-0752">Steroid biosynthesis</keyword>
<evidence type="ECO:0000256" key="4">
    <source>
        <dbReference type="ARBA" id="ARBA00023011"/>
    </source>
</evidence>
<dbReference type="STRING" id="41067.A0A2I2F3Y9"/>
<dbReference type="GO" id="GO:0004420">
    <property type="term" value="F:hydroxymethylglutaryl-CoA reductase (NADPH) activity"/>
    <property type="evidence" value="ECO:0007669"/>
    <property type="project" value="UniProtKB-EC"/>
</dbReference>
<dbReference type="PANTHER" id="PTHR10572:SF24">
    <property type="entry name" value="3-HYDROXY-3-METHYLGLUTARYL-COENZYME A REDUCTASE"/>
    <property type="match status" value="1"/>
</dbReference>
<keyword evidence="4" id="KW-0443">Lipid metabolism</keyword>
<keyword evidence="4" id="KW-0756">Sterol biosynthesis</keyword>
<dbReference type="GeneID" id="36523988"/>
<name>A0A2I2F3Y9_ASPCN</name>